<dbReference type="AlphaFoldDB" id="A0A401M0H0"/>
<organism evidence="1 2">
    <name type="scientific">Bacteroides faecalis</name>
    <dbReference type="NCBI Taxonomy" id="2447885"/>
    <lineage>
        <taxon>Bacteria</taxon>
        <taxon>Pseudomonadati</taxon>
        <taxon>Bacteroidota</taxon>
        <taxon>Bacteroidia</taxon>
        <taxon>Bacteroidales</taxon>
        <taxon>Bacteroidaceae</taxon>
        <taxon>Bacteroides</taxon>
    </lineage>
</organism>
<evidence type="ECO:0000313" key="2">
    <source>
        <dbReference type="Proteomes" id="UP000288079"/>
    </source>
</evidence>
<evidence type="ECO:0000313" key="1">
    <source>
        <dbReference type="EMBL" id="GCB37319.1"/>
    </source>
</evidence>
<dbReference type="Gene3D" id="3.40.50.300">
    <property type="entry name" value="P-loop containing nucleotide triphosphate hydrolases"/>
    <property type="match status" value="1"/>
</dbReference>
<gene>
    <name evidence="1" type="ORF">KGMB02408_42640</name>
</gene>
<dbReference type="SUPFAM" id="SSF52540">
    <property type="entry name" value="P-loop containing nucleoside triphosphate hydrolases"/>
    <property type="match status" value="1"/>
</dbReference>
<reference evidence="1 2" key="1">
    <citation type="submission" date="2018-10" db="EMBL/GenBank/DDBJ databases">
        <title>Draft Genome Sequence of Bacteroides sp. KCTC 15687.</title>
        <authorList>
            <person name="Yu S.Y."/>
            <person name="Kim J.S."/>
            <person name="Oh B.S."/>
            <person name="Park S.H."/>
            <person name="Kang S.W."/>
            <person name="Park J.E."/>
            <person name="Choi S.H."/>
            <person name="Han K.I."/>
            <person name="Lee K.C."/>
            <person name="Eom M.K."/>
            <person name="Suh M.K."/>
            <person name="Lee D.H."/>
            <person name="Yoon H."/>
            <person name="Kim B."/>
            <person name="Yang S.J."/>
            <person name="Lee J.S."/>
            <person name="Lee J.H."/>
        </authorList>
    </citation>
    <scope>NUCLEOTIDE SEQUENCE [LARGE SCALE GENOMIC DNA]</scope>
    <source>
        <strain evidence="1 2">KCTC 15687</strain>
    </source>
</reference>
<dbReference type="InterPro" id="IPR027417">
    <property type="entry name" value="P-loop_NTPase"/>
</dbReference>
<dbReference type="EMBL" id="BHWB01000023">
    <property type="protein sequence ID" value="GCB37319.1"/>
    <property type="molecule type" value="Genomic_DNA"/>
</dbReference>
<dbReference type="Proteomes" id="UP000288079">
    <property type="component" value="Unassembled WGS sequence"/>
</dbReference>
<accession>A0A401M0H0</accession>
<comment type="caution">
    <text evidence="1">The sequence shown here is derived from an EMBL/GenBank/DDBJ whole genome shotgun (WGS) entry which is preliminary data.</text>
</comment>
<protein>
    <submittedName>
        <fullName evidence="1">Mobilization protein</fullName>
    </submittedName>
</protein>
<proteinExistence type="predicted"/>
<sequence length="360" mass="41263">MAMDYIKETKDISAEEAIILWQASRLSLSKSYEKAPEILKVHGSVIGTLGNFSASIGKAKSKKTFNVSAIVAAALKNGTVLRYVAELPEDKRKILYVDTEQSPYHCLKVMKRILRMAGLPDDRDNENLEFLALRKYTPEQRIRIVEQAIYNTPDIALVIIDGIRDMVYDINSPGESTRIISKLMQWTDDRQIHIHTILHQNKGDENARGHIGTELNNKAETVLLVEKDKSNGDISNVSAMHIRAMDFEPFSFRINDNALPELLEGYKPETKKPGRPEEEKFDPYRHITEQQHRIALEAVFGLKEEYGYKELENALIKSYMSVGVKLNHQKAVPLITMLRNKRMIVQENGRKYTFMPDFHY</sequence>
<dbReference type="Pfam" id="PF13481">
    <property type="entry name" value="AAA_25"/>
    <property type="match status" value="1"/>
</dbReference>
<name>A0A401M0H0_9BACE</name>
<keyword evidence="2" id="KW-1185">Reference proteome</keyword>